<evidence type="ECO:0000313" key="3">
    <source>
        <dbReference type="Proteomes" id="UP001316803"/>
    </source>
</evidence>
<dbReference type="Proteomes" id="UP001316803">
    <property type="component" value="Unassembled WGS sequence"/>
</dbReference>
<dbReference type="EMBL" id="JAKLMC020000008">
    <property type="protein sequence ID" value="KAK5954593.1"/>
    <property type="molecule type" value="Genomic_DNA"/>
</dbReference>
<feature type="region of interest" description="Disordered" evidence="1">
    <location>
        <begin position="157"/>
        <end position="176"/>
    </location>
</feature>
<gene>
    <name evidence="2" type="ORF">OHC33_004315</name>
</gene>
<protein>
    <submittedName>
        <fullName evidence="2">Uncharacterized protein</fullName>
    </submittedName>
</protein>
<evidence type="ECO:0000313" key="2">
    <source>
        <dbReference type="EMBL" id="KAK5954593.1"/>
    </source>
</evidence>
<proteinExistence type="predicted"/>
<dbReference type="AlphaFoldDB" id="A0AAN8EMC4"/>
<reference evidence="2 3" key="1">
    <citation type="submission" date="2022-12" db="EMBL/GenBank/DDBJ databases">
        <title>Genomic features and morphological characterization of a novel Knufia sp. strain isolated from spacecraft assembly facility.</title>
        <authorList>
            <person name="Teixeira M."/>
            <person name="Chander A.M."/>
            <person name="Stajich J.E."/>
            <person name="Venkateswaran K."/>
        </authorList>
    </citation>
    <scope>NUCLEOTIDE SEQUENCE [LARGE SCALE GENOMIC DNA]</scope>
    <source>
        <strain evidence="2 3">FJI-L2-BK-P2</strain>
    </source>
</reference>
<organism evidence="2 3">
    <name type="scientific">Knufia fluminis</name>
    <dbReference type="NCBI Taxonomy" id="191047"/>
    <lineage>
        <taxon>Eukaryota</taxon>
        <taxon>Fungi</taxon>
        <taxon>Dikarya</taxon>
        <taxon>Ascomycota</taxon>
        <taxon>Pezizomycotina</taxon>
        <taxon>Eurotiomycetes</taxon>
        <taxon>Chaetothyriomycetidae</taxon>
        <taxon>Chaetothyriales</taxon>
        <taxon>Trichomeriaceae</taxon>
        <taxon>Knufia</taxon>
    </lineage>
</organism>
<comment type="caution">
    <text evidence="2">The sequence shown here is derived from an EMBL/GenBank/DDBJ whole genome shotgun (WGS) entry which is preliminary data.</text>
</comment>
<name>A0AAN8EMC4_9EURO</name>
<feature type="compositionally biased region" description="Acidic residues" evidence="1">
    <location>
        <begin position="166"/>
        <end position="176"/>
    </location>
</feature>
<keyword evidence="3" id="KW-1185">Reference proteome</keyword>
<evidence type="ECO:0000256" key="1">
    <source>
        <dbReference type="SAM" id="MobiDB-lite"/>
    </source>
</evidence>
<sequence>MLVQINRGFGFNGFPFGTQTMWDRLVGTGDIFFGNKIIYNDGVVVEDMEEIPAWVKDWFEWSGLELSQSRSLNITWSPDSTHPLLRWLIFAIEILIAYRTLRWVLLKMGVWPTAKLDRVRDIIGDGEVPTDEAVAAALEYLSWKENVGLFPRKDRVRRRRARYESESESSSDEEDY</sequence>
<accession>A0AAN8EMC4</accession>